<dbReference type="EMBL" id="HACG01026464">
    <property type="protein sequence ID" value="CEK73329.1"/>
    <property type="molecule type" value="Transcribed_RNA"/>
</dbReference>
<proteinExistence type="predicted"/>
<protein>
    <submittedName>
        <fullName evidence="1">Uncharacterized protein</fullName>
    </submittedName>
</protein>
<accession>A0A0B6ZXG8</accession>
<sequence>EDKAASPETMYMALHGVNSIPTLRSKVFRLTRHNDEDVSHQASKLYQYIQQTSE</sequence>
<dbReference type="AlphaFoldDB" id="A0A0B6ZXG8"/>
<evidence type="ECO:0000313" key="1">
    <source>
        <dbReference type="EMBL" id="CEK73329.1"/>
    </source>
</evidence>
<name>A0A0B6ZXG8_9EUPU</name>
<feature type="non-terminal residue" evidence="1">
    <location>
        <position position="1"/>
    </location>
</feature>
<organism evidence="1">
    <name type="scientific">Arion vulgaris</name>
    <dbReference type="NCBI Taxonomy" id="1028688"/>
    <lineage>
        <taxon>Eukaryota</taxon>
        <taxon>Metazoa</taxon>
        <taxon>Spiralia</taxon>
        <taxon>Lophotrochozoa</taxon>
        <taxon>Mollusca</taxon>
        <taxon>Gastropoda</taxon>
        <taxon>Heterobranchia</taxon>
        <taxon>Euthyneura</taxon>
        <taxon>Panpulmonata</taxon>
        <taxon>Eupulmonata</taxon>
        <taxon>Stylommatophora</taxon>
        <taxon>Helicina</taxon>
        <taxon>Arionoidea</taxon>
        <taxon>Arionidae</taxon>
        <taxon>Arion</taxon>
    </lineage>
</organism>
<reference evidence="1" key="1">
    <citation type="submission" date="2014-12" db="EMBL/GenBank/DDBJ databases">
        <title>Insight into the proteome of Arion vulgaris.</title>
        <authorList>
            <person name="Aradska J."/>
            <person name="Bulat T."/>
            <person name="Smidak R."/>
            <person name="Sarate P."/>
            <person name="Gangsoo J."/>
            <person name="Sialana F."/>
            <person name="Bilban M."/>
            <person name="Lubec G."/>
        </authorList>
    </citation>
    <scope>NUCLEOTIDE SEQUENCE</scope>
    <source>
        <tissue evidence="1">Skin</tissue>
    </source>
</reference>
<gene>
    <name evidence="1" type="primary">ORF86261</name>
</gene>